<evidence type="ECO:0000313" key="5">
    <source>
        <dbReference type="EMBL" id="MFC6760015.1"/>
    </source>
</evidence>
<proteinExistence type="inferred from homology"/>
<gene>
    <name evidence="5" type="ORF">ACFQFQ_11770</name>
</gene>
<name>A0ABW2B2T7_9RHOB</name>
<dbReference type="InterPro" id="IPR051159">
    <property type="entry name" value="Hexapeptide_acetyltransf"/>
</dbReference>
<comment type="caution">
    <text evidence="5">The sequence shown here is derived from an EMBL/GenBank/DDBJ whole genome shotgun (WGS) entry which is preliminary data.</text>
</comment>
<dbReference type="Gene3D" id="2.160.10.10">
    <property type="entry name" value="Hexapeptide repeat proteins"/>
    <property type="match status" value="1"/>
</dbReference>
<evidence type="ECO:0000313" key="6">
    <source>
        <dbReference type="Proteomes" id="UP001596353"/>
    </source>
</evidence>
<keyword evidence="6" id="KW-1185">Reference proteome</keyword>
<sequence length="94" mass="9415">MILDSARVEIGDDTMIGPGAQILCAQHHKDPVKRAAGQEIALPVTIGRNVWIGAGAIVMPGVTIGDAAIVAAGAVVTRDVAAGLTVAGVPARPL</sequence>
<dbReference type="PANTHER" id="PTHR23416:SF23">
    <property type="entry name" value="ACETYLTRANSFERASE C18B11.09C-RELATED"/>
    <property type="match status" value="1"/>
</dbReference>
<comment type="similarity">
    <text evidence="1">Belongs to the transferase hexapeptide repeat family.</text>
</comment>
<evidence type="ECO:0000256" key="4">
    <source>
        <dbReference type="ARBA" id="ARBA00023315"/>
    </source>
</evidence>
<evidence type="ECO:0000256" key="1">
    <source>
        <dbReference type="ARBA" id="ARBA00007274"/>
    </source>
</evidence>
<protein>
    <submittedName>
        <fullName evidence="5">DapH/DapD/GlmU-related protein</fullName>
    </submittedName>
</protein>
<accession>A0ABW2B2T7</accession>
<organism evidence="5 6">
    <name type="scientific">Sulfitobacter porphyrae</name>
    <dbReference type="NCBI Taxonomy" id="1246864"/>
    <lineage>
        <taxon>Bacteria</taxon>
        <taxon>Pseudomonadati</taxon>
        <taxon>Pseudomonadota</taxon>
        <taxon>Alphaproteobacteria</taxon>
        <taxon>Rhodobacterales</taxon>
        <taxon>Roseobacteraceae</taxon>
        <taxon>Sulfitobacter</taxon>
    </lineage>
</organism>
<dbReference type="Proteomes" id="UP001596353">
    <property type="component" value="Unassembled WGS sequence"/>
</dbReference>
<evidence type="ECO:0000256" key="2">
    <source>
        <dbReference type="ARBA" id="ARBA00022679"/>
    </source>
</evidence>
<dbReference type="InterPro" id="IPR001451">
    <property type="entry name" value="Hexapep"/>
</dbReference>
<keyword evidence="4" id="KW-0012">Acyltransferase</keyword>
<keyword evidence="3" id="KW-0677">Repeat</keyword>
<dbReference type="PANTHER" id="PTHR23416">
    <property type="entry name" value="SIALIC ACID SYNTHASE-RELATED"/>
    <property type="match status" value="1"/>
</dbReference>
<dbReference type="InterPro" id="IPR011004">
    <property type="entry name" value="Trimer_LpxA-like_sf"/>
</dbReference>
<evidence type="ECO:0000256" key="3">
    <source>
        <dbReference type="ARBA" id="ARBA00022737"/>
    </source>
</evidence>
<dbReference type="EMBL" id="JBHSWG010000001">
    <property type="protein sequence ID" value="MFC6760015.1"/>
    <property type="molecule type" value="Genomic_DNA"/>
</dbReference>
<dbReference type="InterPro" id="IPR018357">
    <property type="entry name" value="Hexapep_transf_CS"/>
</dbReference>
<dbReference type="SUPFAM" id="SSF51161">
    <property type="entry name" value="Trimeric LpxA-like enzymes"/>
    <property type="match status" value="1"/>
</dbReference>
<keyword evidence="2" id="KW-0808">Transferase</keyword>
<dbReference type="Pfam" id="PF00132">
    <property type="entry name" value="Hexapep"/>
    <property type="match status" value="1"/>
</dbReference>
<reference evidence="6" key="1">
    <citation type="journal article" date="2019" name="Int. J. Syst. Evol. Microbiol.">
        <title>The Global Catalogue of Microorganisms (GCM) 10K type strain sequencing project: providing services to taxonomists for standard genome sequencing and annotation.</title>
        <authorList>
            <consortium name="The Broad Institute Genomics Platform"/>
            <consortium name="The Broad Institute Genome Sequencing Center for Infectious Disease"/>
            <person name="Wu L."/>
            <person name="Ma J."/>
        </authorList>
    </citation>
    <scope>NUCLEOTIDE SEQUENCE [LARGE SCALE GENOMIC DNA]</scope>
    <source>
        <strain evidence="6">CCUG 66188</strain>
    </source>
</reference>
<dbReference type="PROSITE" id="PS00101">
    <property type="entry name" value="HEXAPEP_TRANSFERASES"/>
    <property type="match status" value="1"/>
</dbReference>